<dbReference type="SUPFAM" id="SSF52172">
    <property type="entry name" value="CheY-like"/>
    <property type="match status" value="1"/>
</dbReference>
<evidence type="ECO:0000256" key="2">
    <source>
        <dbReference type="ARBA" id="ARBA00018672"/>
    </source>
</evidence>
<evidence type="ECO:0000256" key="3">
    <source>
        <dbReference type="ARBA" id="ARBA00022490"/>
    </source>
</evidence>
<dbReference type="Gene3D" id="1.10.10.10">
    <property type="entry name" value="Winged helix-like DNA-binding domain superfamily/Winged helix DNA-binding domain"/>
    <property type="match status" value="1"/>
</dbReference>
<dbReference type="PANTHER" id="PTHR48111:SF1">
    <property type="entry name" value="TWO-COMPONENT RESPONSE REGULATOR ORR33"/>
    <property type="match status" value="1"/>
</dbReference>
<evidence type="ECO:0000256" key="9">
    <source>
        <dbReference type="ARBA" id="ARBA00023015"/>
    </source>
</evidence>
<keyword evidence="8 14" id="KW-0902">Two-component regulatory system</keyword>
<dbReference type="InterPro" id="IPR012052">
    <property type="entry name" value="Spore_0_A"/>
</dbReference>
<keyword evidence="11 14" id="KW-0010">Activator</keyword>
<evidence type="ECO:0000256" key="10">
    <source>
        <dbReference type="ARBA" id="ARBA00023125"/>
    </source>
</evidence>
<comment type="function">
    <text evidence="13 14">May play the central regulatory role in sporulation. It may be an element of the effector pathway responsible for the activation of sporulation genes in response to nutritional stress. Spo0A may act in concert with spo0H (a sigma factor) to control the expression of some genes that are critical to the sporulation process.</text>
</comment>
<organism evidence="17 18">
    <name type="scientific">Christensenella tenuis</name>
    <dbReference type="NCBI Taxonomy" id="2763033"/>
    <lineage>
        <taxon>Bacteria</taxon>
        <taxon>Bacillati</taxon>
        <taxon>Bacillota</taxon>
        <taxon>Clostridia</taxon>
        <taxon>Christensenellales</taxon>
        <taxon>Christensenellaceae</taxon>
        <taxon>Christensenella</taxon>
    </lineage>
</organism>
<dbReference type="InterPro" id="IPR011006">
    <property type="entry name" value="CheY-like_superfamily"/>
</dbReference>
<keyword evidence="5 15" id="KW-0597">Phosphoprotein</keyword>
<dbReference type="Proteomes" id="UP000606889">
    <property type="component" value="Unassembled WGS sequence"/>
</dbReference>
<gene>
    <name evidence="17" type="primary">spo0A</name>
    <name evidence="17" type="ORF">H8S18_11500</name>
</gene>
<feature type="modified residue" description="4-aspartylphosphate" evidence="15">
    <location>
        <position position="58"/>
    </location>
</feature>
<dbReference type="CDD" id="cd00156">
    <property type="entry name" value="REC"/>
    <property type="match status" value="1"/>
</dbReference>
<reference evidence="17 18" key="1">
    <citation type="submission" date="2020-08" db="EMBL/GenBank/DDBJ databases">
        <title>Genome public.</title>
        <authorList>
            <person name="Liu C."/>
            <person name="Sun Q."/>
        </authorList>
    </citation>
    <scope>NUCLEOTIDE SEQUENCE [LARGE SCALE GENOMIC DNA]</scope>
    <source>
        <strain evidence="17 18">NSJ-35</strain>
    </source>
</reference>
<proteinExistence type="predicted"/>
<comment type="cofactor">
    <cofactor evidence="14">
        <name>Ca(2+)</name>
        <dbReference type="ChEBI" id="CHEBI:29108"/>
    </cofactor>
    <text evidence="14">Binds 1 Ca(2+) ion per subunit.</text>
</comment>
<keyword evidence="7 14" id="KW-0749">Sporulation</keyword>
<evidence type="ECO:0000313" key="18">
    <source>
        <dbReference type="Proteomes" id="UP000606889"/>
    </source>
</evidence>
<dbReference type="NCBIfam" id="TIGR02875">
    <property type="entry name" value="spore_0_A"/>
    <property type="match status" value="1"/>
</dbReference>
<dbReference type="Pfam" id="PF08769">
    <property type="entry name" value="Spo0A_C"/>
    <property type="match status" value="1"/>
</dbReference>
<keyword evidence="10 14" id="KW-0238">DNA-binding</keyword>
<evidence type="ECO:0000256" key="15">
    <source>
        <dbReference type="PROSITE-ProRule" id="PRU00169"/>
    </source>
</evidence>
<keyword evidence="9 14" id="KW-0805">Transcription regulation</keyword>
<evidence type="ECO:0000259" key="16">
    <source>
        <dbReference type="PROSITE" id="PS50110"/>
    </source>
</evidence>
<evidence type="ECO:0000256" key="12">
    <source>
        <dbReference type="ARBA" id="ARBA00023163"/>
    </source>
</evidence>
<evidence type="ECO:0000256" key="14">
    <source>
        <dbReference type="PIRNR" id="PIRNR002937"/>
    </source>
</evidence>
<dbReference type="EMBL" id="JACOON010000006">
    <property type="protein sequence ID" value="MBC5648964.1"/>
    <property type="molecule type" value="Genomic_DNA"/>
</dbReference>
<evidence type="ECO:0000256" key="6">
    <source>
        <dbReference type="ARBA" id="ARBA00022837"/>
    </source>
</evidence>
<keyword evidence="3 14" id="KW-0963">Cytoplasm</keyword>
<dbReference type="Pfam" id="PF00072">
    <property type="entry name" value="Response_reg"/>
    <property type="match status" value="1"/>
</dbReference>
<comment type="subcellular location">
    <subcellularLocation>
        <location evidence="1 14">Cytoplasm</location>
    </subcellularLocation>
</comment>
<evidence type="ECO:0000256" key="8">
    <source>
        <dbReference type="ARBA" id="ARBA00023012"/>
    </source>
</evidence>
<accession>A0ABR7EIJ7</accession>
<keyword evidence="18" id="KW-1185">Reference proteome</keyword>
<dbReference type="InterPro" id="IPR001789">
    <property type="entry name" value="Sig_transdc_resp-reg_receiver"/>
</dbReference>
<dbReference type="PROSITE" id="PS50110">
    <property type="entry name" value="RESPONSE_REGULATORY"/>
    <property type="match status" value="1"/>
</dbReference>
<keyword evidence="14" id="KW-0479">Metal-binding</keyword>
<name>A0ABR7EIJ7_9FIRM</name>
<sequence length="256" mass="29429">MLKETIDVLLVDDDTQTAHEMKQFLTQQEDVHKVDCACCVREAIEYCSLCPYDVAVVDLVMPGADGFSFLETAAKKMKAPNTIIVSAISSEDVIRRSFKMGAKYYMIKPYQKDVLYRRIWDVVRLDDEEEEQKGEVIRKEDNLEQRITDLFLRMGVPPHLKGYQYLKEAVKLTAQDRMIIYSITKELYPRIAKTYGITTTKVELAIRHAAEVMYDRDKMQHLQEALGFPPGISRQKPTNGELIALIADKLISEKNE</sequence>
<keyword evidence="6 14" id="KW-0106">Calcium</keyword>
<dbReference type="InterPro" id="IPR036388">
    <property type="entry name" value="WH-like_DNA-bd_sf"/>
</dbReference>
<feature type="domain" description="Response regulatory" evidence="16">
    <location>
        <begin position="7"/>
        <end position="123"/>
    </location>
</feature>
<dbReference type="InterPro" id="IPR016032">
    <property type="entry name" value="Sig_transdc_resp-reg_C-effctor"/>
</dbReference>
<evidence type="ECO:0000256" key="4">
    <source>
        <dbReference type="ARBA" id="ARBA00022491"/>
    </source>
</evidence>
<evidence type="ECO:0000256" key="5">
    <source>
        <dbReference type="ARBA" id="ARBA00022553"/>
    </source>
</evidence>
<evidence type="ECO:0000256" key="11">
    <source>
        <dbReference type="ARBA" id="ARBA00023159"/>
    </source>
</evidence>
<dbReference type="PANTHER" id="PTHR48111">
    <property type="entry name" value="REGULATOR OF RPOS"/>
    <property type="match status" value="1"/>
</dbReference>
<dbReference type="InterPro" id="IPR014879">
    <property type="entry name" value="Spo0A_C"/>
</dbReference>
<dbReference type="Gene3D" id="3.40.50.2300">
    <property type="match status" value="1"/>
</dbReference>
<keyword evidence="12 14" id="KW-0804">Transcription</keyword>
<evidence type="ECO:0000256" key="13">
    <source>
        <dbReference type="ARBA" id="ARBA00024867"/>
    </source>
</evidence>
<evidence type="ECO:0000256" key="7">
    <source>
        <dbReference type="ARBA" id="ARBA00022969"/>
    </source>
</evidence>
<evidence type="ECO:0000256" key="1">
    <source>
        <dbReference type="ARBA" id="ARBA00004496"/>
    </source>
</evidence>
<evidence type="ECO:0000313" key="17">
    <source>
        <dbReference type="EMBL" id="MBC5648964.1"/>
    </source>
</evidence>
<dbReference type="RefSeq" id="WP_186858418.1">
    <property type="nucleotide sequence ID" value="NZ_JACOON010000006.1"/>
</dbReference>
<dbReference type="PIRSF" id="PIRSF002937">
    <property type="entry name" value="Res_reg_Spo0A"/>
    <property type="match status" value="1"/>
</dbReference>
<comment type="caution">
    <text evidence="17">The sequence shown here is derived from an EMBL/GenBank/DDBJ whole genome shotgun (WGS) entry which is preliminary data.</text>
</comment>
<dbReference type="InterPro" id="IPR039420">
    <property type="entry name" value="WalR-like"/>
</dbReference>
<dbReference type="SUPFAM" id="SSF46894">
    <property type="entry name" value="C-terminal effector domain of the bipartite response regulators"/>
    <property type="match status" value="1"/>
</dbReference>
<dbReference type="SMART" id="SM00448">
    <property type="entry name" value="REC"/>
    <property type="match status" value="1"/>
</dbReference>
<keyword evidence="4 14" id="KW-0678">Repressor</keyword>
<protein>
    <recommendedName>
        <fullName evidence="2 14">Stage 0 sporulation protein A homolog</fullName>
    </recommendedName>
</protein>